<dbReference type="SUPFAM" id="SSF48452">
    <property type="entry name" value="TPR-like"/>
    <property type="match status" value="2"/>
</dbReference>
<sequence length="853" mass="97958">MKTFFKPTLYVLLAVLAITSCSRKKNTFLSRNIHAVTAEYNALYNGYNALDQGRTSLNDTYEDDYWEILPIERMQIDEDVILPGQSKNENFTRAEEKAVKAIQKHSINIESKEYNPQMDEAYLLLGKARYFDQRFVPALEAFNYILYKYPASDKINQAKVWREKTNIRLENDELAIKNLKRLLKQEDLEDQDLADATSMLAQAYLNIKVIDTAITLLEVAAEATKSNEERGRYSFIQGQLYNELGYKDSANIVFDEVIELNRKTPRIYMISAYLEKVKNFDYENGDKLVLSELLEELETNRENRPFLDRIYHVIGMHHLKGESVELASRYFNKSLRTNTRDQKLKARNYEILGDMTFDKRLYADAGAYYDSTLANLKLNSKPYRTIKRKRDNLEDVIYYESVAKVDDSILGLVRLPEAEKLAYFEKFVADLKDKAEEEEKKQEALKRNNGLATVGNQIGNRNIGAGGPGVPNQGGGFYFYNPTTVAFGKNEFLKIWGDRPLEDNWRWSNKGASAGGNSGTTADIAASASEDERFDPQFYISRIPSDAKEIDSISKDRNYAYYQLGLIYKEKFKEFNLAKDKFKELLESNPEERLILPSKYNLYKIYELLEQHDEATIAKNDIVSNYPESRYAAILTNPESVALKDENSPLALYEKLYDVHVSQDYEIVINQSEEYIQAFEGDPIVPKFELLKATASGRLLGFDAYKKAINYIAVTYANTPEGQQAQRMANEMLPKLESAAFVNDSISSGFKVVFKFDRNNTVKINEFKTTLDSVLENVRYYKLKSSIDVYDTNTTFVVVHGLRNAQVAKTFDQILLDKDVKKITEPYFAVSSANYQILQIHKNLDAYLNLNNP</sequence>
<dbReference type="Pfam" id="PF13174">
    <property type="entry name" value="TPR_6"/>
    <property type="match status" value="1"/>
</dbReference>
<dbReference type="InterPro" id="IPR019734">
    <property type="entry name" value="TPR_rpt"/>
</dbReference>
<dbReference type="EMBL" id="SIRT01000005">
    <property type="protein sequence ID" value="TBN03900.1"/>
    <property type="molecule type" value="Genomic_DNA"/>
</dbReference>
<name>A0A4Q9FD43_9FLAO</name>
<evidence type="ECO:0000256" key="1">
    <source>
        <dbReference type="SAM" id="Coils"/>
    </source>
</evidence>
<feature type="coiled-coil region" evidence="1">
    <location>
        <begin position="162"/>
        <end position="189"/>
    </location>
</feature>
<evidence type="ECO:0008006" key="4">
    <source>
        <dbReference type="Google" id="ProtNLM"/>
    </source>
</evidence>
<dbReference type="OrthoDB" id="1522549at2"/>
<dbReference type="Proteomes" id="UP000291142">
    <property type="component" value="Unassembled WGS sequence"/>
</dbReference>
<proteinExistence type="predicted"/>
<evidence type="ECO:0000313" key="3">
    <source>
        <dbReference type="Proteomes" id="UP000291142"/>
    </source>
</evidence>
<comment type="caution">
    <text evidence="2">The sequence shown here is derived from an EMBL/GenBank/DDBJ whole genome shotgun (WGS) entry which is preliminary data.</text>
</comment>
<gene>
    <name evidence="2" type="ORF">EYD45_07710</name>
</gene>
<reference evidence="2 3" key="1">
    <citation type="submission" date="2019-02" db="EMBL/GenBank/DDBJ databases">
        <title>Hyunsoonleella sp., isolated from marine sediment.</title>
        <authorList>
            <person name="Liu B.-T."/>
        </authorList>
    </citation>
    <scope>NUCLEOTIDE SEQUENCE [LARGE SCALE GENOMIC DNA]</scope>
    <source>
        <strain evidence="2 3">T58</strain>
    </source>
</reference>
<keyword evidence="3" id="KW-1185">Reference proteome</keyword>
<dbReference type="AlphaFoldDB" id="A0A4Q9FD43"/>
<organism evidence="2 3">
    <name type="scientific">Hyunsoonleella flava</name>
    <dbReference type="NCBI Taxonomy" id="2527939"/>
    <lineage>
        <taxon>Bacteria</taxon>
        <taxon>Pseudomonadati</taxon>
        <taxon>Bacteroidota</taxon>
        <taxon>Flavobacteriia</taxon>
        <taxon>Flavobacteriales</taxon>
        <taxon>Flavobacteriaceae</taxon>
    </lineage>
</organism>
<dbReference type="RefSeq" id="WP_130963972.1">
    <property type="nucleotide sequence ID" value="NZ_SIRT01000005.1"/>
</dbReference>
<accession>A0A4Q9FD43</accession>
<evidence type="ECO:0000313" key="2">
    <source>
        <dbReference type="EMBL" id="TBN03900.1"/>
    </source>
</evidence>
<dbReference type="InterPro" id="IPR011990">
    <property type="entry name" value="TPR-like_helical_dom_sf"/>
</dbReference>
<protein>
    <recommendedName>
        <fullName evidence="4">Protein involved in gliding motility SprE</fullName>
    </recommendedName>
</protein>
<dbReference type="PROSITE" id="PS51257">
    <property type="entry name" value="PROKAR_LIPOPROTEIN"/>
    <property type="match status" value="1"/>
</dbReference>
<dbReference type="Gene3D" id="1.25.40.10">
    <property type="entry name" value="Tetratricopeptide repeat domain"/>
    <property type="match status" value="3"/>
</dbReference>
<keyword evidence="1" id="KW-0175">Coiled coil</keyword>